<comment type="subcellular location">
    <subcellularLocation>
        <location evidence="3">Cell membrane</location>
    </subcellularLocation>
</comment>
<dbReference type="CDD" id="cd00082">
    <property type="entry name" value="HisKA"/>
    <property type="match status" value="1"/>
</dbReference>
<dbReference type="GO" id="GO:0005509">
    <property type="term" value="F:calcium ion binding"/>
    <property type="evidence" value="ECO:0007669"/>
    <property type="project" value="UniProtKB-ARBA"/>
</dbReference>
<dbReference type="InterPro" id="IPR004358">
    <property type="entry name" value="Sig_transdc_His_kin-like_C"/>
</dbReference>
<dbReference type="RefSeq" id="WP_146793440.1">
    <property type="nucleotide sequence ID" value="NZ_BJUU01000004.1"/>
</dbReference>
<evidence type="ECO:0000313" key="16">
    <source>
        <dbReference type="EMBL" id="GEK79766.1"/>
    </source>
</evidence>
<dbReference type="SMART" id="SM00388">
    <property type="entry name" value="HisKA"/>
    <property type="match status" value="1"/>
</dbReference>
<dbReference type="Pfam" id="PF00512">
    <property type="entry name" value="HisKA"/>
    <property type="match status" value="1"/>
</dbReference>
<keyword evidence="9 13" id="KW-1133">Transmembrane helix</keyword>
<dbReference type="FunFam" id="3.30.565.10:FF:000006">
    <property type="entry name" value="Sensor histidine kinase WalK"/>
    <property type="match status" value="1"/>
</dbReference>
<comment type="cofactor">
    <cofactor evidence="2">
        <name>a divalent metal cation</name>
        <dbReference type="ChEBI" id="CHEBI:60240"/>
    </cofactor>
</comment>
<evidence type="ECO:0000256" key="1">
    <source>
        <dbReference type="ARBA" id="ARBA00000085"/>
    </source>
</evidence>
<dbReference type="EC" id="2.7.13.3" evidence="4"/>
<evidence type="ECO:0000259" key="15">
    <source>
        <dbReference type="PROSITE" id="PS50885"/>
    </source>
</evidence>
<dbReference type="SMART" id="SM00304">
    <property type="entry name" value="HAMP"/>
    <property type="match status" value="1"/>
</dbReference>
<dbReference type="InterPro" id="IPR050428">
    <property type="entry name" value="TCS_sensor_his_kinase"/>
</dbReference>
<organism evidence="16 17">
    <name type="scientific">Agrococcus baldri</name>
    <dbReference type="NCBI Taxonomy" id="153730"/>
    <lineage>
        <taxon>Bacteria</taxon>
        <taxon>Bacillati</taxon>
        <taxon>Actinomycetota</taxon>
        <taxon>Actinomycetes</taxon>
        <taxon>Micrococcales</taxon>
        <taxon>Microbacteriaceae</taxon>
        <taxon>Agrococcus</taxon>
    </lineage>
</organism>
<keyword evidence="8 16" id="KW-0418">Kinase</keyword>
<dbReference type="SUPFAM" id="SSF47384">
    <property type="entry name" value="Homodimeric domain of signal transducing histidine kinase"/>
    <property type="match status" value="1"/>
</dbReference>
<keyword evidence="6" id="KW-0808">Transferase</keyword>
<evidence type="ECO:0000256" key="3">
    <source>
        <dbReference type="ARBA" id="ARBA00004236"/>
    </source>
</evidence>
<evidence type="ECO:0000259" key="14">
    <source>
        <dbReference type="PROSITE" id="PS50109"/>
    </source>
</evidence>
<evidence type="ECO:0000256" key="9">
    <source>
        <dbReference type="ARBA" id="ARBA00022989"/>
    </source>
</evidence>
<feature type="transmembrane region" description="Helical" evidence="13">
    <location>
        <begin position="169"/>
        <end position="192"/>
    </location>
</feature>
<accession>A0AA87RFV6</accession>
<proteinExistence type="predicted"/>
<reference evidence="16 17" key="1">
    <citation type="submission" date="2019-07" db="EMBL/GenBank/DDBJ databases">
        <title>Whole genome shotgun sequence of Agrococcus baldri NBRC 103055.</title>
        <authorList>
            <person name="Hosoyama A."/>
            <person name="Uohara A."/>
            <person name="Ohji S."/>
            <person name="Ichikawa N."/>
        </authorList>
    </citation>
    <scope>NUCLEOTIDE SEQUENCE [LARGE SCALE GENOMIC DNA]</scope>
    <source>
        <strain evidence="16 17">NBRC 103055</strain>
    </source>
</reference>
<evidence type="ECO:0000313" key="17">
    <source>
        <dbReference type="Proteomes" id="UP000321749"/>
    </source>
</evidence>
<dbReference type="Gene3D" id="3.30.565.10">
    <property type="entry name" value="Histidine kinase-like ATPase, C-terminal domain"/>
    <property type="match status" value="1"/>
</dbReference>
<dbReference type="Gene3D" id="1.10.287.130">
    <property type="match status" value="1"/>
</dbReference>
<dbReference type="InterPro" id="IPR005467">
    <property type="entry name" value="His_kinase_dom"/>
</dbReference>
<name>A0AA87RFV6_9MICO</name>
<dbReference type="PROSITE" id="PS50885">
    <property type="entry name" value="HAMP"/>
    <property type="match status" value="1"/>
</dbReference>
<dbReference type="SUPFAM" id="SSF55874">
    <property type="entry name" value="ATPase domain of HSP90 chaperone/DNA topoisomerase II/histidine kinase"/>
    <property type="match status" value="1"/>
</dbReference>
<keyword evidence="10" id="KW-0902">Two-component regulatory system</keyword>
<dbReference type="CDD" id="cd06225">
    <property type="entry name" value="HAMP"/>
    <property type="match status" value="1"/>
</dbReference>
<dbReference type="SMART" id="SM00387">
    <property type="entry name" value="HATPase_c"/>
    <property type="match status" value="1"/>
</dbReference>
<keyword evidence="17" id="KW-1185">Reference proteome</keyword>
<feature type="domain" description="Histidine kinase" evidence="14">
    <location>
        <begin position="261"/>
        <end position="505"/>
    </location>
</feature>
<gene>
    <name evidence="16" type="ORF">ABA31_11170</name>
</gene>
<sequence length="537" mass="57421">MRARLTRLLGRLSLAGRITTLIVVVMTFGLALAGVGTLSIIRDAQVAEVDQELDQAMRAFTSEEITRSDSPEQCDLAQRMPNTYYLGVADASGTVLCDNKLPGPSNPDLSNLSLGTVAEQDRAFTLVSIDEQTRWRTIVAPSTVSGTGELLVSIVAVDMSSGESTTTTFTLVFVGFSLLAVVLGAALTRILAVSTLRGLRKTAAEAQRFADGDYDTRLTGEHPRTEVGSLQLSLNTMLDRIEAAIEQRDESVARMRQFVGDASHELRTPLVAVRGYAELYRMGAISNPDDVKNAMERIEGEAKRMARLVEDLLQLARLDERRPLDLQPLDLVPLVNDAASDTRVGAPDRRVTVVPIDADAHGPVAGAVDRGAPQTGVFTPPPLTPPAVVLGDEHALRQLLSNLIGNATRYTPEGTPIELGVGVSTLRHEAVVLVIDHGEGIPAELRERVFQRFFRADSSRARDTGGTGLGLAIVRGIVRAHSGRLDVVDTPGGGATFRIAVPLADAAAVMQLSERLRPDGTLTSTGSNPQGLGRSHG</sequence>
<dbReference type="InterPro" id="IPR003594">
    <property type="entry name" value="HATPase_dom"/>
</dbReference>
<feature type="region of interest" description="Disordered" evidence="12">
    <location>
        <begin position="517"/>
        <end position="537"/>
    </location>
</feature>
<dbReference type="Gene3D" id="6.10.340.10">
    <property type="match status" value="1"/>
</dbReference>
<dbReference type="Pfam" id="PF00672">
    <property type="entry name" value="HAMP"/>
    <property type="match status" value="1"/>
</dbReference>
<evidence type="ECO:0000256" key="11">
    <source>
        <dbReference type="ARBA" id="ARBA00023136"/>
    </source>
</evidence>
<dbReference type="PANTHER" id="PTHR45436:SF5">
    <property type="entry name" value="SENSOR HISTIDINE KINASE TRCS"/>
    <property type="match status" value="1"/>
</dbReference>
<evidence type="ECO:0000256" key="12">
    <source>
        <dbReference type="SAM" id="MobiDB-lite"/>
    </source>
</evidence>
<dbReference type="InterPro" id="IPR036890">
    <property type="entry name" value="HATPase_C_sf"/>
</dbReference>
<dbReference type="Proteomes" id="UP000321749">
    <property type="component" value="Unassembled WGS sequence"/>
</dbReference>
<evidence type="ECO:0000256" key="7">
    <source>
        <dbReference type="ARBA" id="ARBA00022692"/>
    </source>
</evidence>
<evidence type="ECO:0000256" key="6">
    <source>
        <dbReference type="ARBA" id="ARBA00022679"/>
    </source>
</evidence>
<evidence type="ECO:0000256" key="2">
    <source>
        <dbReference type="ARBA" id="ARBA00001968"/>
    </source>
</evidence>
<feature type="transmembrane region" description="Helical" evidence="13">
    <location>
        <begin position="21"/>
        <end position="41"/>
    </location>
</feature>
<dbReference type="InterPro" id="IPR003661">
    <property type="entry name" value="HisK_dim/P_dom"/>
</dbReference>
<keyword evidence="11 13" id="KW-0472">Membrane</keyword>
<feature type="compositionally biased region" description="Polar residues" evidence="12">
    <location>
        <begin position="521"/>
        <end position="530"/>
    </location>
</feature>
<evidence type="ECO:0000256" key="13">
    <source>
        <dbReference type="SAM" id="Phobius"/>
    </source>
</evidence>
<protein>
    <recommendedName>
        <fullName evidence="4">histidine kinase</fullName>
        <ecNumber evidence="4">2.7.13.3</ecNumber>
    </recommendedName>
</protein>
<dbReference type="GO" id="GO:0000155">
    <property type="term" value="F:phosphorelay sensor kinase activity"/>
    <property type="evidence" value="ECO:0007669"/>
    <property type="project" value="InterPro"/>
</dbReference>
<dbReference type="EMBL" id="BJUU01000004">
    <property type="protein sequence ID" value="GEK79766.1"/>
    <property type="molecule type" value="Genomic_DNA"/>
</dbReference>
<evidence type="ECO:0000256" key="8">
    <source>
        <dbReference type="ARBA" id="ARBA00022777"/>
    </source>
</evidence>
<keyword evidence="7 13" id="KW-0812">Transmembrane</keyword>
<keyword evidence="5" id="KW-0597">Phosphoprotein</keyword>
<comment type="catalytic activity">
    <reaction evidence="1">
        <text>ATP + protein L-histidine = ADP + protein N-phospho-L-histidine.</text>
        <dbReference type="EC" id="2.7.13.3"/>
    </reaction>
</comment>
<dbReference type="PROSITE" id="PS50109">
    <property type="entry name" value="HIS_KIN"/>
    <property type="match status" value="1"/>
</dbReference>
<feature type="domain" description="HAMP" evidence="15">
    <location>
        <begin position="193"/>
        <end position="246"/>
    </location>
</feature>
<dbReference type="GO" id="GO:0005886">
    <property type="term" value="C:plasma membrane"/>
    <property type="evidence" value="ECO:0007669"/>
    <property type="project" value="UniProtKB-SubCell"/>
</dbReference>
<evidence type="ECO:0000256" key="5">
    <source>
        <dbReference type="ARBA" id="ARBA00022553"/>
    </source>
</evidence>
<dbReference type="AlphaFoldDB" id="A0AA87RFV6"/>
<dbReference type="Pfam" id="PF02518">
    <property type="entry name" value="HATPase_c"/>
    <property type="match status" value="1"/>
</dbReference>
<dbReference type="InterPro" id="IPR003660">
    <property type="entry name" value="HAMP_dom"/>
</dbReference>
<comment type="caution">
    <text evidence="16">The sequence shown here is derived from an EMBL/GenBank/DDBJ whole genome shotgun (WGS) entry which is preliminary data.</text>
</comment>
<evidence type="ECO:0000256" key="4">
    <source>
        <dbReference type="ARBA" id="ARBA00012438"/>
    </source>
</evidence>
<dbReference type="InterPro" id="IPR036097">
    <property type="entry name" value="HisK_dim/P_sf"/>
</dbReference>
<evidence type="ECO:0000256" key="10">
    <source>
        <dbReference type="ARBA" id="ARBA00023012"/>
    </source>
</evidence>
<dbReference type="FunFam" id="1.10.287.130:FF:000001">
    <property type="entry name" value="Two-component sensor histidine kinase"/>
    <property type="match status" value="1"/>
</dbReference>
<dbReference type="PRINTS" id="PR00344">
    <property type="entry name" value="BCTRLSENSOR"/>
</dbReference>
<dbReference type="SUPFAM" id="SSF158472">
    <property type="entry name" value="HAMP domain-like"/>
    <property type="match status" value="1"/>
</dbReference>
<dbReference type="PANTHER" id="PTHR45436">
    <property type="entry name" value="SENSOR HISTIDINE KINASE YKOH"/>
    <property type="match status" value="1"/>
</dbReference>